<keyword evidence="2" id="KW-1185">Reference proteome</keyword>
<gene>
    <name evidence="1" type="ORF">D8I30_02540</name>
</gene>
<proteinExistence type="predicted"/>
<name>A0A494RK85_9CAUL</name>
<evidence type="ECO:0000313" key="2">
    <source>
        <dbReference type="Proteomes" id="UP000276984"/>
    </source>
</evidence>
<dbReference type="AlphaFoldDB" id="A0A494RK85"/>
<dbReference type="OrthoDB" id="7168878at2"/>
<organism evidence="1 2">
    <name type="scientific">Brevundimonas naejangsanensis</name>
    <dbReference type="NCBI Taxonomy" id="588932"/>
    <lineage>
        <taxon>Bacteria</taxon>
        <taxon>Pseudomonadati</taxon>
        <taxon>Pseudomonadota</taxon>
        <taxon>Alphaproteobacteria</taxon>
        <taxon>Caulobacterales</taxon>
        <taxon>Caulobacteraceae</taxon>
        <taxon>Brevundimonas</taxon>
    </lineage>
</organism>
<protein>
    <submittedName>
        <fullName evidence="1">Uncharacterized protein</fullName>
    </submittedName>
</protein>
<accession>A0A494RK85</accession>
<dbReference type="EMBL" id="CP032707">
    <property type="protein sequence ID" value="AYG94186.1"/>
    <property type="molecule type" value="Genomic_DNA"/>
</dbReference>
<dbReference type="Proteomes" id="UP000276984">
    <property type="component" value="Chromosome"/>
</dbReference>
<evidence type="ECO:0000313" key="1">
    <source>
        <dbReference type="EMBL" id="AYG94186.1"/>
    </source>
</evidence>
<reference evidence="1 2" key="1">
    <citation type="submission" date="2018-10" db="EMBL/GenBank/DDBJ databases">
        <title>Complete genome sequence of Brevundimonas naejangsanensis BRV3.</title>
        <authorList>
            <person name="Berrios L."/>
            <person name="Ely B."/>
        </authorList>
    </citation>
    <scope>NUCLEOTIDE SEQUENCE [LARGE SCALE GENOMIC DNA]</scope>
    <source>
        <strain evidence="1 2">BRV3</strain>
    </source>
</reference>
<dbReference type="RefSeq" id="WP_121481343.1">
    <property type="nucleotide sequence ID" value="NZ_CP032707.1"/>
</dbReference>
<sequence>MADLSVAQRAALARLIERCPDRILSQLSGLAGTMAGDRAAALRDMIAVEALDRRRRSIAFAPLLPLFRPRADGLPGLGFPPAVLGRLWRAATRSEPELLPQLDRDDDLSRMVADRLCLSAAVALRDRPEEVWADADPSQANDLAACLDLAAVARRALPHLPDWVGRSTPEAAAELKLALRQAAAIAPDGAARLLEVVFAHLADARLILRVAGLAAPGSGRDLSPETALGESELRVFVDRVLFALARRASDAAAFDPTAADADLDAFKADLDWCAETLAEIDMVLPLKPDSAWGKAVRQARLKVAVGLSERFSAAERAVDAVLPVERAALVGRMTRPTPRLDGAVEAVAAARARVLSALVGIVRGPAAVFGCEAERRQTAEALTGRLAAWADEAMERLNDDQMADGPGARKRIALTAELLGLIGAREASRTVRRRLMAAGAASRVSPPAA</sequence>